<feature type="transmembrane region" description="Helical" evidence="1">
    <location>
        <begin position="12"/>
        <end position="33"/>
    </location>
</feature>
<dbReference type="Pfam" id="PF10067">
    <property type="entry name" value="DUF2306"/>
    <property type="match status" value="1"/>
</dbReference>
<proteinExistence type="predicted"/>
<sequence>MSLEPLLAAPLAIRIHAFAAMAAFVLGAVQIAAPKGTIPHRAFGWAWVALMVVVAGSSFLIHSIRTWGDWSPIHILSIVTLLALPGAVLHARRHRVAAHQRAMLILFVAALGIAGAFTLAPGRIMHEVVFGTAAVPGA</sequence>
<feature type="transmembrane region" description="Helical" evidence="1">
    <location>
        <begin position="70"/>
        <end position="90"/>
    </location>
</feature>
<gene>
    <name evidence="2" type="ORF">GGR25_000753</name>
</gene>
<keyword evidence="3" id="KW-1185">Reference proteome</keyword>
<dbReference type="EMBL" id="JACIDS010000001">
    <property type="protein sequence ID" value="MBB3929734.1"/>
    <property type="molecule type" value="Genomic_DNA"/>
</dbReference>
<dbReference type="InterPro" id="IPR018750">
    <property type="entry name" value="DUF2306_membrane"/>
</dbReference>
<reference evidence="2 3" key="1">
    <citation type="submission" date="2020-08" db="EMBL/GenBank/DDBJ databases">
        <title>Genomic Encyclopedia of Type Strains, Phase IV (KMG-IV): sequencing the most valuable type-strain genomes for metagenomic binning, comparative biology and taxonomic classification.</title>
        <authorList>
            <person name="Goeker M."/>
        </authorList>
    </citation>
    <scope>NUCLEOTIDE SEQUENCE [LARGE SCALE GENOMIC DNA]</scope>
    <source>
        <strain evidence="2 3">DSM 25966</strain>
    </source>
</reference>
<evidence type="ECO:0000256" key="1">
    <source>
        <dbReference type="SAM" id="Phobius"/>
    </source>
</evidence>
<feature type="transmembrane region" description="Helical" evidence="1">
    <location>
        <begin position="45"/>
        <end position="64"/>
    </location>
</feature>
<evidence type="ECO:0000313" key="3">
    <source>
        <dbReference type="Proteomes" id="UP000553963"/>
    </source>
</evidence>
<organism evidence="2 3">
    <name type="scientific">Kaistia hirudinis</name>
    <dbReference type="NCBI Taxonomy" id="1293440"/>
    <lineage>
        <taxon>Bacteria</taxon>
        <taxon>Pseudomonadati</taxon>
        <taxon>Pseudomonadota</taxon>
        <taxon>Alphaproteobacteria</taxon>
        <taxon>Hyphomicrobiales</taxon>
        <taxon>Kaistiaceae</taxon>
        <taxon>Kaistia</taxon>
    </lineage>
</organism>
<keyword evidence="1" id="KW-1133">Transmembrane helix</keyword>
<protein>
    <submittedName>
        <fullName evidence="2">Putative membrane protein</fullName>
    </submittedName>
</protein>
<keyword evidence="1" id="KW-0812">Transmembrane</keyword>
<comment type="caution">
    <text evidence="2">The sequence shown here is derived from an EMBL/GenBank/DDBJ whole genome shotgun (WGS) entry which is preliminary data.</text>
</comment>
<accession>A0A840AKN3</accession>
<name>A0A840AKN3_9HYPH</name>
<feature type="transmembrane region" description="Helical" evidence="1">
    <location>
        <begin position="102"/>
        <end position="120"/>
    </location>
</feature>
<evidence type="ECO:0000313" key="2">
    <source>
        <dbReference type="EMBL" id="MBB3929734.1"/>
    </source>
</evidence>
<dbReference type="RefSeq" id="WP_183397361.1">
    <property type="nucleotide sequence ID" value="NZ_JACIDS010000001.1"/>
</dbReference>
<keyword evidence="1" id="KW-0472">Membrane</keyword>
<dbReference type="AlphaFoldDB" id="A0A840AKN3"/>
<dbReference type="Proteomes" id="UP000553963">
    <property type="component" value="Unassembled WGS sequence"/>
</dbReference>